<sequence length="1057" mass="119504">MIYRISLSIIFVWLSLTSLVPSAIFGQVQSNGKLEVAEIQINRNGGSAAVSTIFCMGIDGFPWYTTANGIVKYYGVEEMTHSFSPPPEELGPNPSRDIYQSRDGSVWVATSLGLYQFSEETLSGRWLQLSNPNTKEALGFTSIYETSDGTMLFTTNSQYVVRYNSKSDSLLPIKLDDDLYVTPVSTDDFDSYRIKFQNRVGLNGVILTQFDKVLKFENDAITFIKSYESLRDQLADGAYLKVIPDGAVMPLRTSGFYSHNDKKYPFDVLSSIESQVLVLPSQRFQVLTESGLPDMQQGVVVSEIDASNSAKVNFYVLDREKKKLNSILKPVTFQRSVQRIFSTSDAPIYISTLGGAFKLKYKQLPFKTLLTSDQLPIQASRVSVRGMAQKENGNILFATYGGLYEMDSNEQVSMVDLPLRDQSNKLLNLNRSLYVENDSILWNLGETRRLLRINLNTRVSTPYILEGENEGRLLTSQKLVATGSDQFFIGTNKGLFVFDRISKEVKEMNDILPGFDLAAYTIKDIYLDEKNRYLLLATSSDGLLYKNLESGLVVHFSPDDKIKPFPARTIYVIHKGHDGSYYLGTDAGLVILNSDLTSWEHYDKADGIANNTVVGILEDDIGVWLSTFGGLTCYHKIDDWFYNFYEKDGLPENEFNQTSYFKSKSDALFFGGLNGVAYFTSADLTFKKSDAQIKIVSAQFYDDEKEEVVTETYNVKRRLDNLVLPYSKTFLNISFAITDLFNAEEATYEYKLEGLNPNWIDLGASNSLQLNALSPGEYILRLRGDDSSGSPTVNEITIPIKVEQVFYKTTWFLLLNIAGIALMLIGFYEFRKYRWKEKYRQQRQVDQLEAKALRAQMNPHFMFNALNGLQSTMILKGEKEANKYLGSFSKLLRSSLDMSRTDTISLSEEIEYLEAYLSLEKIRQARSLETVITIDPEDLDIASIQIPCMLFQPIVENAIIHGLAPKRDGEAKIEIKFKEENGHLIGSITDNGIGRKAAIALKAKNRKTHKSWATKILKERIEIINRYTNKNVNLQIIDLYEGDISIGTRVILKLPLN</sequence>
<dbReference type="Gene3D" id="2.60.40.10">
    <property type="entry name" value="Immunoglobulins"/>
    <property type="match status" value="1"/>
</dbReference>
<keyword evidence="1" id="KW-0812">Transmembrane</keyword>
<dbReference type="GO" id="GO:0016020">
    <property type="term" value="C:membrane"/>
    <property type="evidence" value="ECO:0007669"/>
    <property type="project" value="InterPro"/>
</dbReference>
<feature type="domain" description="Two component regulator three Y" evidence="3">
    <location>
        <begin position="742"/>
        <end position="802"/>
    </location>
</feature>
<dbReference type="InterPro" id="IPR015943">
    <property type="entry name" value="WD40/YVTN_repeat-like_dom_sf"/>
</dbReference>
<dbReference type="RefSeq" id="WP_121916678.1">
    <property type="nucleotide sequence ID" value="NZ_REFV01000004.1"/>
</dbReference>
<dbReference type="SUPFAM" id="SSF63829">
    <property type="entry name" value="Calcium-dependent phosphotriesterase"/>
    <property type="match status" value="2"/>
</dbReference>
<keyword evidence="1" id="KW-0472">Membrane</keyword>
<comment type="caution">
    <text evidence="4">The sequence shown here is derived from an EMBL/GenBank/DDBJ whole genome shotgun (WGS) entry which is preliminary data.</text>
</comment>
<dbReference type="Gene3D" id="2.130.10.10">
    <property type="entry name" value="YVTN repeat-like/Quinoprotein amine dehydrogenase"/>
    <property type="match status" value="2"/>
</dbReference>
<dbReference type="Pfam" id="PF06580">
    <property type="entry name" value="His_kinase"/>
    <property type="match status" value="1"/>
</dbReference>
<keyword evidence="1" id="KW-1133">Transmembrane helix</keyword>
<evidence type="ECO:0000313" key="5">
    <source>
        <dbReference type="Proteomes" id="UP000281985"/>
    </source>
</evidence>
<name>A0A3M0GH82_9FLAO</name>
<dbReference type="OrthoDB" id="9809670at2"/>
<reference evidence="4 5" key="1">
    <citation type="submission" date="2018-10" db="EMBL/GenBank/DDBJ databases">
        <title>Dokdonia luteus sp. nov., isolated from sea water.</title>
        <authorList>
            <person name="Zhou L.Y."/>
            <person name="Du Z.J."/>
        </authorList>
    </citation>
    <scope>NUCLEOTIDE SEQUENCE [LARGE SCALE GENOMIC DNA]</scope>
    <source>
        <strain evidence="4 5">SH27</strain>
    </source>
</reference>
<dbReference type="InterPro" id="IPR011123">
    <property type="entry name" value="Y_Y_Y"/>
</dbReference>
<proteinExistence type="predicted"/>
<dbReference type="Pfam" id="PF07495">
    <property type="entry name" value="Y_Y_Y"/>
    <property type="match status" value="1"/>
</dbReference>
<dbReference type="PANTHER" id="PTHR34220:SF7">
    <property type="entry name" value="SENSOR HISTIDINE KINASE YPDA"/>
    <property type="match status" value="1"/>
</dbReference>
<gene>
    <name evidence="4" type="ORF">EAX61_05525</name>
</gene>
<evidence type="ECO:0000313" key="4">
    <source>
        <dbReference type="EMBL" id="RMB60943.1"/>
    </source>
</evidence>
<feature type="domain" description="Signal transduction histidine kinase internal region" evidence="2">
    <location>
        <begin position="849"/>
        <end position="925"/>
    </location>
</feature>
<dbReference type="EMBL" id="REFV01000004">
    <property type="protein sequence ID" value="RMB60943.1"/>
    <property type="molecule type" value="Genomic_DNA"/>
</dbReference>
<dbReference type="AlphaFoldDB" id="A0A3M0GH82"/>
<dbReference type="InterPro" id="IPR010559">
    <property type="entry name" value="Sig_transdc_His_kin_internal"/>
</dbReference>
<dbReference type="Proteomes" id="UP000281985">
    <property type="component" value="Unassembled WGS sequence"/>
</dbReference>
<evidence type="ECO:0000259" key="3">
    <source>
        <dbReference type="Pfam" id="PF07495"/>
    </source>
</evidence>
<dbReference type="InterPro" id="IPR036890">
    <property type="entry name" value="HATPase_C_sf"/>
</dbReference>
<dbReference type="SUPFAM" id="SSF55874">
    <property type="entry name" value="ATPase domain of HSP90 chaperone/DNA topoisomerase II/histidine kinase"/>
    <property type="match status" value="1"/>
</dbReference>
<evidence type="ECO:0000259" key="2">
    <source>
        <dbReference type="Pfam" id="PF06580"/>
    </source>
</evidence>
<protein>
    <recommendedName>
        <fullName evidence="6">Signal transduction histidine kinase internal region domain-containing protein</fullName>
    </recommendedName>
</protein>
<evidence type="ECO:0008006" key="6">
    <source>
        <dbReference type="Google" id="ProtNLM"/>
    </source>
</evidence>
<organism evidence="4 5">
    <name type="scientific">Dokdonia sinensis</name>
    <dbReference type="NCBI Taxonomy" id="2479847"/>
    <lineage>
        <taxon>Bacteria</taxon>
        <taxon>Pseudomonadati</taxon>
        <taxon>Bacteroidota</taxon>
        <taxon>Flavobacteriia</taxon>
        <taxon>Flavobacteriales</taxon>
        <taxon>Flavobacteriaceae</taxon>
        <taxon>Dokdonia</taxon>
    </lineage>
</organism>
<dbReference type="PANTHER" id="PTHR34220">
    <property type="entry name" value="SENSOR HISTIDINE KINASE YPDA"/>
    <property type="match status" value="1"/>
</dbReference>
<accession>A0A3M0GH82</accession>
<dbReference type="Gene3D" id="3.30.565.10">
    <property type="entry name" value="Histidine kinase-like ATPase, C-terminal domain"/>
    <property type="match status" value="1"/>
</dbReference>
<dbReference type="InterPro" id="IPR050640">
    <property type="entry name" value="Bact_2-comp_sensor_kinase"/>
</dbReference>
<keyword evidence="5" id="KW-1185">Reference proteome</keyword>
<evidence type="ECO:0000256" key="1">
    <source>
        <dbReference type="SAM" id="Phobius"/>
    </source>
</evidence>
<dbReference type="GO" id="GO:0000155">
    <property type="term" value="F:phosphorelay sensor kinase activity"/>
    <property type="evidence" value="ECO:0007669"/>
    <property type="project" value="InterPro"/>
</dbReference>
<feature type="transmembrane region" description="Helical" evidence="1">
    <location>
        <begin position="811"/>
        <end position="830"/>
    </location>
</feature>
<dbReference type="InterPro" id="IPR013783">
    <property type="entry name" value="Ig-like_fold"/>
</dbReference>